<name>A0A5R9F6Y2_9BACL</name>
<dbReference type="EMBL" id="SWLG01000001">
    <property type="protein sequence ID" value="TLS39367.1"/>
    <property type="molecule type" value="Genomic_DNA"/>
</dbReference>
<comment type="function">
    <text evidence="7">Involved in DNA repair and RecF pathway recombination.</text>
</comment>
<protein>
    <recommendedName>
        <fullName evidence="2 7">DNA repair protein RecO</fullName>
    </recommendedName>
    <alternativeName>
        <fullName evidence="6 7">Recombination protein O</fullName>
    </alternativeName>
</protein>
<keyword evidence="3 7" id="KW-0227">DNA damage</keyword>
<evidence type="ECO:0000256" key="3">
    <source>
        <dbReference type="ARBA" id="ARBA00022763"/>
    </source>
</evidence>
<dbReference type="Gene3D" id="1.20.1440.120">
    <property type="entry name" value="Recombination protein O, C-terminal domain"/>
    <property type="match status" value="1"/>
</dbReference>
<feature type="domain" description="DNA replication/recombination mediator RecO N-terminal" evidence="8">
    <location>
        <begin position="1"/>
        <end position="78"/>
    </location>
</feature>
<dbReference type="PANTHER" id="PTHR33991">
    <property type="entry name" value="DNA REPAIR PROTEIN RECO"/>
    <property type="match status" value="1"/>
</dbReference>
<evidence type="ECO:0000256" key="1">
    <source>
        <dbReference type="ARBA" id="ARBA00007452"/>
    </source>
</evidence>
<evidence type="ECO:0000256" key="2">
    <source>
        <dbReference type="ARBA" id="ARBA00021310"/>
    </source>
</evidence>
<sequence length="248" mass="28603">MMHKAEAIVIRTVDYGESNKILTLFTREAGKIGVMARGAKKPKSRLSAISQLFTYGQYLFQQSSGLGTLNQGEILTSFRNIRNDLFSTSYAAYIVELLDKLTEEKRPNPFLFELLFQSLNALNEGKDPEVIRFIFELKMLPVAGITPEINRCVKCKSTEGKYEFSVKEGGFLCHRCLVNDPYHIPIKKKTAELIRLFYHFDLQRLGNISLKQETKEEIKKVLDEYYEAYSGVYLKSKRFLNQLEKFNP</sequence>
<keyword evidence="10" id="KW-1185">Reference proteome</keyword>
<dbReference type="Pfam" id="PF11967">
    <property type="entry name" value="RecO_N"/>
    <property type="match status" value="1"/>
</dbReference>
<dbReference type="SUPFAM" id="SSF50249">
    <property type="entry name" value="Nucleic acid-binding proteins"/>
    <property type="match status" value="1"/>
</dbReference>
<dbReference type="HAMAP" id="MF_00201">
    <property type="entry name" value="RecO"/>
    <property type="match status" value="1"/>
</dbReference>
<dbReference type="InterPro" id="IPR037278">
    <property type="entry name" value="ARFGAP/RecO"/>
</dbReference>
<dbReference type="Gene3D" id="2.40.50.140">
    <property type="entry name" value="Nucleic acid-binding proteins"/>
    <property type="match status" value="1"/>
</dbReference>
<dbReference type="GO" id="GO:0006302">
    <property type="term" value="P:double-strand break repair"/>
    <property type="evidence" value="ECO:0007669"/>
    <property type="project" value="TreeGrafter"/>
</dbReference>
<reference evidence="9 10" key="1">
    <citation type="submission" date="2019-04" db="EMBL/GenBank/DDBJ databases">
        <title>Bacillus caeni sp. nov., a bacterium isolated from mangrove sediment.</title>
        <authorList>
            <person name="Huang H."/>
            <person name="Mo K."/>
            <person name="Hu Y."/>
        </authorList>
    </citation>
    <scope>NUCLEOTIDE SEQUENCE [LARGE SCALE GENOMIC DNA]</scope>
    <source>
        <strain evidence="9 10">HB172195</strain>
    </source>
</reference>
<evidence type="ECO:0000256" key="5">
    <source>
        <dbReference type="ARBA" id="ARBA00023204"/>
    </source>
</evidence>
<dbReference type="InterPro" id="IPR003717">
    <property type="entry name" value="RecO"/>
</dbReference>
<comment type="caution">
    <text evidence="9">The sequence shown here is derived from an EMBL/GenBank/DDBJ whole genome shotgun (WGS) entry which is preliminary data.</text>
</comment>
<evidence type="ECO:0000256" key="6">
    <source>
        <dbReference type="ARBA" id="ARBA00033409"/>
    </source>
</evidence>
<dbReference type="InterPro" id="IPR012340">
    <property type="entry name" value="NA-bd_OB-fold"/>
</dbReference>
<dbReference type="OrthoDB" id="9797083at2"/>
<dbReference type="Proteomes" id="UP000308230">
    <property type="component" value="Unassembled WGS sequence"/>
</dbReference>
<keyword evidence="5 7" id="KW-0234">DNA repair</keyword>
<gene>
    <name evidence="7 9" type="primary">recO</name>
    <name evidence="9" type="ORF">FCL54_03435</name>
</gene>
<keyword evidence="4 7" id="KW-0233">DNA recombination</keyword>
<evidence type="ECO:0000313" key="9">
    <source>
        <dbReference type="EMBL" id="TLS39367.1"/>
    </source>
</evidence>
<dbReference type="InterPro" id="IPR022572">
    <property type="entry name" value="DNA_rep/recomb_RecO_N"/>
</dbReference>
<dbReference type="AlphaFoldDB" id="A0A5R9F6Y2"/>
<organism evidence="9 10">
    <name type="scientific">Exobacillus caeni</name>
    <dbReference type="NCBI Taxonomy" id="2574798"/>
    <lineage>
        <taxon>Bacteria</taxon>
        <taxon>Bacillati</taxon>
        <taxon>Bacillota</taxon>
        <taxon>Bacilli</taxon>
        <taxon>Bacillales</taxon>
        <taxon>Guptibacillaceae</taxon>
        <taxon>Exobacillus</taxon>
    </lineage>
</organism>
<dbReference type="NCBIfam" id="TIGR00613">
    <property type="entry name" value="reco"/>
    <property type="match status" value="1"/>
</dbReference>
<accession>A0A5R9F6Y2</accession>
<evidence type="ECO:0000256" key="7">
    <source>
        <dbReference type="HAMAP-Rule" id="MF_00201"/>
    </source>
</evidence>
<evidence type="ECO:0000259" key="8">
    <source>
        <dbReference type="Pfam" id="PF11967"/>
    </source>
</evidence>
<dbReference type="InterPro" id="IPR042242">
    <property type="entry name" value="RecO_C"/>
</dbReference>
<evidence type="ECO:0000256" key="4">
    <source>
        <dbReference type="ARBA" id="ARBA00023172"/>
    </source>
</evidence>
<dbReference type="Pfam" id="PF02565">
    <property type="entry name" value="RecO_C"/>
    <property type="match status" value="1"/>
</dbReference>
<evidence type="ECO:0000313" key="10">
    <source>
        <dbReference type="Proteomes" id="UP000308230"/>
    </source>
</evidence>
<proteinExistence type="inferred from homology"/>
<dbReference type="SUPFAM" id="SSF57863">
    <property type="entry name" value="ArfGap/RecO-like zinc finger"/>
    <property type="match status" value="1"/>
</dbReference>
<comment type="similarity">
    <text evidence="1 7">Belongs to the RecO family.</text>
</comment>
<dbReference type="RefSeq" id="WP_138123143.1">
    <property type="nucleotide sequence ID" value="NZ_SWLG01000001.1"/>
</dbReference>
<dbReference type="GO" id="GO:0006310">
    <property type="term" value="P:DNA recombination"/>
    <property type="evidence" value="ECO:0007669"/>
    <property type="project" value="UniProtKB-UniRule"/>
</dbReference>
<dbReference type="PANTHER" id="PTHR33991:SF1">
    <property type="entry name" value="DNA REPAIR PROTEIN RECO"/>
    <property type="match status" value="1"/>
</dbReference>
<dbReference type="GO" id="GO:0043590">
    <property type="term" value="C:bacterial nucleoid"/>
    <property type="evidence" value="ECO:0007669"/>
    <property type="project" value="TreeGrafter"/>
</dbReference>